<keyword evidence="1" id="KW-0812">Transmembrane</keyword>
<keyword evidence="1" id="KW-1133">Transmembrane helix</keyword>
<sequence length="82" mass="9556">MPYRVQNEAKSERKKLYFDIICGIVSSVLALMGIIFFAVMYGITNMVGWLTGLTFWILYLMLSVFLMGIGLYTKWKEKQMWG</sequence>
<evidence type="ECO:0000313" key="2">
    <source>
        <dbReference type="EMBL" id="KKN67261.1"/>
    </source>
</evidence>
<comment type="caution">
    <text evidence="2">The sequence shown here is derived from an EMBL/GenBank/DDBJ whole genome shotgun (WGS) entry which is preliminary data.</text>
</comment>
<protein>
    <submittedName>
        <fullName evidence="2">Uncharacterized protein</fullName>
    </submittedName>
</protein>
<dbReference type="AlphaFoldDB" id="A0A0F9V1A2"/>
<dbReference type="EMBL" id="LAZR01000479">
    <property type="protein sequence ID" value="KKN67261.1"/>
    <property type="molecule type" value="Genomic_DNA"/>
</dbReference>
<accession>A0A0F9V1A2</accession>
<feature type="transmembrane region" description="Helical" evidence="1">
    <location>
        <begin position="49"/>
        <end position="72"/>
    </location>
</feature>
<keyword evidence="1" id="KW-0472">Membrane</keyword>
<feature type="transmembrane region" description="Helical" evidence="1">
    <location>
        <begin position="20"/>
        <end position="43"/>
    </location>
</feature>
<proteinExistence type="predicted"/>
<organism evidence="2">
    <name type="scientific">marine sediment metagenome</name>
    <dbReference type="NCBI Taxonomy" id="412755"/>
    <lineage>
        <taxon>unclassified sequences</taxon>
        <taxon>metagenomes</taxon>
        <taxon>ecological metagenomes</taxon>
    </lineage>
</organism>
<gene>
    <name evidence="2" type="ORF">LCGC14_0463510</name>
</gene>
<reference evidence="2" key="1">
    <citation type="journal article" date="2015" name="Nature">
        <title>Complex archaea that bridge the gap between prokaryotes and eukaryotes.</title>
        <authorList>
            <person name="Spang A."/>
            <person name="Saw J.H."/>
            <person name="Jorgensen S.L."/>
            <person name="Zaremba-Niedzwiedzka K."/>
            <person name="Martijn J."/>
            <person name="Lind A.E."/>
            <person name="van Eijk R."/>
            <person name="Schleper C."/>
            <person name="Guy L."/>
            <person name="Ettema T.J."/>
        </authorList>
    </citation>
    <scope>NUCLEOTIDE SEQUENCE</scope>
</reference>
<evidence type="ECO:0000256" key="1">
    <source>
        <dbReference type="SAM" id="Phobius"/>
    </source>
</evidence>
<name>A0A0F9V1A2_9ZZZZ</name>